<evidence type="ECO:0008006" key="5">
    <source>
        <dbReference type="Google" id="ProtNLM"/>
    </source>
</evidence>
<feature type="signal peptide" evidence="2">
    <location>
        <begin position="1"/>
        <end position="19"/>
    </location>
</feature>
<evidence type="ECO:0000256" key="2">
    <source>
        <dbReference type="SAM" id="SignalP"/>
    </source>
</evidence>
<feature type="transmembrane region" description="Helical" evidence="1">
    <location>
        <begin position="186"/>
        <end position="203"/>
    </location>
</feature>
<proteinExistence type="predicted"/>
<keyword evidence="4" id="KW-1185">Reference proteome</keyword>
<evidence type="ECO:0000313" key="4">
    <source>
        <dbReference type="Proteomes" id="UP001385389"/>
    </source>
</evidence>
<name>A0ABZ2IZT4_9BACT</name>
<dbReference type="EMBL" id="CP146609">
    <property type="protein sequence ID" value="WWX22454.1"/>
    <property type="molecule type" value="Genomic_DNA"/>
</dbReference>
<organism evidence="3 4">
    <name type="scientific">Pseudodesulfovibrio methanolicus</name>
    <dbReference type="NCBI Taxonomy" id="3126690"/>
    <lineage>
        <taxon>Bacteria</taxon>
        <taxon>Pseudomonadati</taxon>
        <taxon>Thermodesulfobacteriota</taxon>
        <taxon>Desulfovibrionia</taxon>
        <taxon>Desulfovibrionales</taxon>
        <taxon>Desulfovibrionaceae</taxon>
    </lineage>
</organism>
<dbReference type="RefSeq" id="WP_338668149.1">
    <property type="nucleotide sequence ID" value="NZ_CP146609.1"/>
</dbReference>
<keyword evidence="1" id="KW-0812">Transmembrane</keyword>
<feature type="chain" id="PRO_5046213349" description="Nickel transport protein" evidence="2">
    <location>
        <begin position="20"/>
        <end position="209"/>
    </location>
</feature>
<protein>
    <recommendedName>
        <fullName evidence="5">Nickel transport protein</fullName>
    </recommendedName>
</protein>
<evidence type="ECO:0000313" key="3">
    <source>
        <dbReference type="EMBL" id="WWX22454.1"/>
    </source>
</evidence>
<keyword evidence="1" id="KW-1133">Transmembrane helix</keyword>
<gene>
    <name evidence="3" type="ORF">V8V93_18685</name>
</gene>
<keyword evidence="1" id="KW-0472">Membrane</keyword>
<keyword evidence="2" id="KW-0732">Signal</keyword>
<accession>A0ABZ2IZT4</accession>
<reference evidence="3 4" key="1">
    <citation type="submission" date="2024-03" db="EMBL/GenBank/DDBJ databases">
        <title>Phenotype and Genome Characterization of a Sulfate-Reducing Bacterium Pseudodesulfovibrio sp. strain 5S69, isolated from Petroleum Reservoir in Tatarstan (Russia).</title>
        <authorList>
            <person name="Bidzhieva S.K."/>
            <person name="Kadnikov V."/>
            <person name="Tourova T.P."/>
            <person name="Samigullina S.R."/>
            <person name="Sokolova D.S."/>
            <person name="Poltaraus A.B."/>
            <person name="Avtukh A.N."/>
            <person name="Tereshina V.M."/>
            <person name="Mardanov A.V."/>
            <person name="Nazina T.N."/>
        </authorList>
    </citation>
    <scope>NUCLEOTIDE SEQUENCE [LARGE SCALE GENOMIC DNA]</scope>
    <source>
        <strain evidence="3 4">5S69</strain>
    </source>
</reference>
<evidence type="ECO:0000256" key="1">
    <source>
        <dbReference type="SAM" id="Phobius"/>
    </source>
</evidence>
<sequence>MNRLIIAACLALAATLCLSAVSEAHKVNIFAYVDGDRIVTDSGYSRTKRVYDGEVEVFDAATGTLLLSGKTDTEGKFAFVIPEAAREKKMDLRLLLKAGQGHQAEWTVQYDEFADAPRPVSDMVAEENPAVSEAAPAAAPAAGAAPAVSAGGLTAAQVEAIVRREVDPIKHMLAEMYDSGPSMTDIFGGIGWIFGLFGVAAYMKSRRNP</sequence>
<dbReference type="Proteomes" id="UP001385389">
    <property type="component" value="Chromosome"/>
</dbReference>